<evidence type="ECO:0000256" key="1">
    <source>
        <dbReference type="SAM" id="SignalP"/>
    </source>
</evidence>
<evidence type="ECO:0000259" key="2">
    <source>
        <dbReference type="Pfam" id="PF25272"/>
    </source>
</evidence>
<feature type="domain" description="Vitelline envelope sperm lysin receptor C-terminal" evidence="2">
    <location>
        <begin position="276"/>
        <end position="505"/>
    </location>
</feature>
<sequence length="533" mass="58549">MALLAVALLVLVQVYLSSAITLNVKAAHLTCSGKVPVPSNLVIADKLHPLHGALVLSPICTGGKDRFRGMYPLPFHMSVWYTGSPSSRCVLKSTSSGYYIQVDVLAYGKYSVGKLLLRCPKPLRPTPRLTAPLPAYPVTPISDVKDYVWVRCGVASNDVEFIPQSVKIVAAIDCKGVRFTYVIKPNTPLEVQIFLAGKLNEKCVYNPPVARRRRGAAPPPPPPVRSVAIHFFKHRNFEYLGTGRVDYCPPITDDYILKVKPHCGSSVGAPAYVTGVTDVDADFRAICKNGRKYVFVNTNKDKVNYKLKVKYSGNANTQCVFNRRQNSNVYVITVQISWGRRGVVVHKHNREYQLSCAFGAKGSDESPTQRIEGNILAPRIVESFVGSGARSYVKLHLIDVLGRQVYALPIGRMVQLRAWSNGQGSEVGVRSVGCDAIGARTNTRFAIIRAGCGDGVVFAKNEGFSTKGLNSTSPYFKAFSLHNDAKIRFECNFTMCTSNCDGNSCAIAGRRRRDADVHFSDFIMTESDPITLL</sequence>
<gene>
    <name evidence="3" type="primary">VEZP26</name>
</gene>
<dbReference type="InterPro" id="IPR057371">
    <property type="entry name" value="VERL_C"/>
</dbReference>
<dbReference type="Pfam" id="PF25272">
    <property type="entry name" value="VERL_C"/>
    <property type="match status" value="1"/>
</dbReference>
<dbReference type="OrthoDB" id="6081760at2759"/>
<reference evidence="3" key="1">
    <citation type="journal article" date="2010" name="Mol. Biol. Evol.">
        <title>ZP domain proteins in the abalone egg coat include a paralog of VERL under positive selection that binds lysin and 18-kDa sperm proteins.</title>
        <authorList>
            <person name="Aagaard J.E."/>
            <person name="Vacquier V.D."/>
            <person name="Maccoss M.J."/>
            <person name="Swanson W.J."/>
        </authorList>
    </citation>
    <scope>NUCLEOTIDE SEQUENCE</scope>
</reference>
<feature type="chain" id="PRO_5003008034" evidence="1">
    <location>
        <begin position="20"/>
        <end position="533"/>
    </location>
</feature>
<evidence type="ECO:0000313" key="3">
    <source>
        <dbReference type="EMBL" id="ACX37436.1"/>
    </source>
</evidence>
<dbReference type="EMBL" id="GQ851917">
    <property type="protein sequence ID" value="ACX37436.1"/>
    <property type="molecule type" value="mRNA"/>
</dbReference>
<feature type="signal peptide" evidence="1">
    <location>
        <begin position="1"/>
        <end position="19"/>
    </location>
</feature>
<keyword evidence="1" id="KW-0732">Signal</keyword>
<accession>D0EL64</accession>
<name>D0EL64_HALRU</name>
<proteinExistence type="evidence at transcript level"/>
<organism evidence="3">
    <name type="scientific">Haliotis rufescens</name>
    <name type="common">California red abalone</name>
    <dbReference type="NCBI Taxonomy" id="6454"/>
    <lineage>
        <taxon>Eukaryota</taxon>
        <taxon>Metazoa</taxon>
        <taxon>Spiralia</taxon>
        <taxon>Lophotrochozoa</taxon>
        <taxon>Mollusca</taxon>
        <taxon>Gastropoda</taxon>
        <taxon>Vetigastropoda</taxon>
        <taxon>Lepetellida</taxon>
        <taxon>Haliotoidea</taxon>
        <taxon>Haliotidae</taxon>
        <taxon>Haliotis</taxon>
    </lineage>
</organism>
<protein>
    <submittedName>
        <fullName evidence="3">Vitelline envelope zona pellucida domain protein 26</fullName>
    </submittedName>
</protein>
<dbReference type="AlphaFoldDB" id="D0EL64"/>